<organism evidence="1 2">
    <name type="scientific">Mucilaginibacter segetis</name>
    <dbReference type="NCBI Taxonomy" id="2793071"/>
    <lineage>
        <taxon>Bacteria</taxon>
        <taxon>Pseudomonadati</taxon>
        <taxon>Bacteroidota</taxon>
        <taxon>Sphingobacteriia</taxon>
        <taxon>Sphingobacteriales</taxon>
        <taxon>Sphingobacteriaceae</taxon>
        <taxon>Mucilaginibacter</taxon>
    </lineage>
</organism>
<proteinExistence type="predicted"/>
<comment type="caution">
    <text evidence="1">The sequence shown here is derived from an EMBL/GenBank/DDBJ whole genome shotgun (WGS) entry which is preliminary data.</text>
</comment>
<accession>A0A934UNZ5</accession>
<sequence>EFINRQDSVIRSLLLPLTEGLARGDIQLPDTLKAGRCRIRAYTTWMRNFGTDSFFEKVIPIVNGFNLKSTAATGIAIAANSAPNLPDIQFFPEGGDLVENLRSKVGVKVTGGDGAGKELSGEISDQTGKVVAAFRTLHAGIGAFALTPVPGNTYTALIKLPAGKIQRLPLPAAKAQGYVLTVNNREQDSIRVGISANIPRPQMVTLLAQSEQLTCYTIKMELDGHSYIAAVPRSYLPAGIIRLTLQSADGEALAERLVFNDQHDELKLEIHSDSLSLQAGKPVKLQIRSVDKDEHPATGSFSMAVTDQETVPVNEADELTIRADLLLTSDLKGHVEQPNYYFTAKTAADSLERAAQLDNLLLTQGWRRFVWKKQTADSTMFLPEQGLHISGT</sequence>
<evidence type="ECO:0000313" key="1">
    <source>
        <dbReference type="EMBL" id="MBK0381323.1"/>
    </source>
</evidence>
<dbReference type="AlphaFoldDB" id="A0A934UNZ5"/>
<evidence type="ECO:0008006" key="3">
    <source>
        <dbReference type="Google" id="ProtNLM"/>
    </source>
</evidence>
<feature type="non-terminal residue" evidence="1">
    <location>
        <position position="1"/>
    </location>
</feature>
<dbReference type="EMBL" id="JAEHFW010000006">
    <property type="protein sequence ID" value="MBK0381323.1"/>
    <property type="molecule type" value="Genomic_DNA"/>
</dbReference>
<dbReference type="Proteomes" id="UP000613193">
    <property type="component" value="Unassembled WGS sequence"/>
</dbReference>
<name>A0A934UNZ5_9SPHI</name>
<protein>
    <recommendedName>
        <fullName evidence="3">Alpha-2-macroglobulin family protein</fullName>
    </recommendedName>
</protein>
<evidence type="ECO:0000313" key="2">
    <source>
        <dbReference type="Proteomes" id="UP000613193"/>
    </source>
</evidence>
<gene>
    <name evidence="1" type="ORF">I5M19_18540</name>
</gene>
<feature type="non-terminal residue" evidence="1">
    <location>
        <position position="392"/>
    </location>
</feature>
<reference evidence="1" key="1">
    <citation type="submission" date="2020-12" db="EMBL/GenBank/DDBJ databases">
        <title>Bacterial novel species Mucilaginibacter sp. SD-g isolated from soil.</title>
        <authorList>
            <person name="Jung H.-Y."/>
        </authorList>
    </citation>
    <scope>NUCLEOTIDE SEQUENCE</scope>
    <source>
        <strain evidence="1">SD-g</strain>
    </source>
</reference>
<keyword evidence="2" id="KW-1185">Reference proteome</keyword>